<accession>A0A1I3Q5X5</accession>
<dbReference type="Proteomes" id="UP000242763">
    <property type="component" value="Unassembled WGS sequence"/>
</dbReference>
<evidence type="ECO:0000256" key="1">
    <source>
        <dbReference type="SAM" id="Phobius"/>
    </source>
</evidence>
<evidence type="ECO:0000313" key="2">
    <source>
        <dbReference type="EMBL" id="SFJ29644.1"/>
    </source>
</evidence>
<name>A0A1I3Q5X5_9HYPH</name>
<keyword evidence="3" id="KW-1185">Reference proteome</keyword>
<organism evidence="2 3">
    <name type="scientific">Aquamicrobium aerolatum DSM 21857</name>
    <dbReference type="NCBI Taxonomy" id="1121003"/>
    <lineage>
        <taxon>Bacteria</taxon>
        <taxon>Pseudomonadati</taxon>
        <taxon>Pseudomonadota</taxon>
        <taxon>Alphaproteobacteria</taxon>
        <taxon>Hyphomicrobiales</taxon>
        <taxon>Phyllobacteriaceae</taxon>
        <taxon>Aerobium</taxon>
    </lineage>
</organism>
<evidence type="ECO:0000313" key="3">
    <source>
        <dbReference type="Proteomes" id="UP000242763"/>
    </source>
</evidence>
<sequence length="57" mass="6080">MISQMNVVQNAARLAMDHRAARPRRNPGSDAPSRFLKMALGVASVAALLGAVYLIMA</sequence>
<reference evidence="3" key="1">
    <citation type="submission" date="2016-10" db="EMBL/GenBank/DDBJ databases">
        <authorList>
            <person name="Varghese N."/>
            <person name="Submissions S."/>
        </authorList>
    </citation>
    <scope>NUCLEOTIDE SEQUENCE [LARGE SCALE GENOMIC DNA]</scope>
    <source>
        <strain evidence="3">DSM 21857</strain>
    </source>
</reference>
<keyword evidence="1" id="KW-1133">Transmembrane helix</keyword>
<dbReference type="EMBL" id="FORF01000014">
    <property type="protein sequence ID" value="SFJ29644.1"/>
    <property type="molecule type" value="Genomic_DNA"/>
</dbReference>
<feature type="transmembrane region" description="Helical" evidence="1">
    <location>
        <begin position="35"/>
        <end position="56"/>
    </location>
</feature>
<proteinExistence type="predicted"/>
<dbReference type="AlphaFoldDB" id="A0A1I3Q5X5"/>
<keyword evidence="1" id="KW-0812">Transmembrane</keyword>
<gene>
    <name evidence="2" type="ORF">SAMN03080618_02562</name>
</gene>
<protein>
    <submittedName>
        <fullName evidence="2">Uncharacterized protein</fullName>
    </submittedName>
</protein>
<dbReference type="RefSeq" id="WP_175556711.1">
    <property type="nucleotide sequence ID" value="NZ_FORF01000014.1"/>
</dbReference>
<keyword evidence="1" id="KW-0472">Membrane</keyword>